<evidence type="ECO:0000256" key="3">
    <source>
        <dbReference type="ARBA" id="ARBA00023163"/>
    </source>
</evidence>
<evidence type="ECO:0000259" key="5">
    <source>
        <dbReference type="PROSITE" id="PS51063"/>
    </source>
</evidence>
<comment type="caution">
    <text evidence="6">The sequence shown here is derived from an EMBL/GenBank/DDBJ whole genome shotgun (WGS) entry which is preliminary data.</text>
</comment>
<dbReference type="InterPro" id="IPR050397">
    <property type="entry name" value="Env_Response_Regulators"/>
</dbReference>
<keyword evidence="1" id="KW-0805">Transcription regulation</keyword>
<keyword evidence="2" id="KW-0238">DNA-binding</keyword>
<organism evidence="6 7">
    <name type="scientific">Candidatus Gottesmanbacteria bacterium RIFCSPLOWO2_01_FULL_43_11b</name>
    <dbReference type="NCBI Taxonomy" id="1798392"/>
    <lineage>
        <taxon>Bacteria</taxon>
        <taxon>Candidatus Gottesmaniibacteriota</taxon>
    </lineage>
</organism>
<dbReference type="InterPro" id="IPR036390">
    <property type="entry name" value="WH_DNA-bd_sf"/>
</dbReference>
<dbReference type="GO" id="GO:0003700">
    <property type="term" value="F:DNA-binding transcription factor activity"/>
    <property type="evidence" value="ECO:0007669"/>
    <property type="project" value="TreeGrafter"/>
</dbReference>
<feature type="domain" description="Cyclic nucleotide-binding" evidence="4">
    <location>
        <begin position="23"/>
        <end position="122"/>
    </location>
</feature>
<accession>A0A1F6AI88</accession>
<evidence type="ECO:0000313" key="6">
    <source>
        <dbReference type="EMBL" id="OGG23997.1"/>
    </source>
</evidence>
<dbReference type="PANTHER" id="PTHR24567:SF26">
    <property type="entry name" value="REGULATORY PROTEIN YEIL"/>
    <property type="match status" value="1"/>
</dbReference>
<dbReference type="InterPro" id="IPR014710">
    <property type="entry name" value="RmlC-like_jellyroll"/>
</dbReference>
<dbReference type="Pfam" id="PF00027">
    <property type="entry name" value="cNMP_binding"/>
    <property type="match status" value="1"/>
</dbReference>
<dbReference type="PROSITE" id="PS50042">
    <property type="entry name" value="CNMP_BINDING_3"/>
    <property type="match status" value="1"/>
</dbReference>
<proteinExistence type="predicted"/>
<evidence type="ECO:0000256" key="1">
    <source>
        <dbReference type="ARBA" id="ARBA00023015"/>
    </source>
</evidence>
<evidence type="ECO:0000313" key="7">
    <source>
        <dbReference type="Proteomes" id="UP000178759"/>
    </source>
</evidence>
<dbReference type="STRING" id="1798392.A3A79_02260"/>
<dbReference type="PROSITE" id="PS51063">
    <property type="entry name" value="HTH_CRP_2"/>
    <property type="match status" value="1"/>
</dbReference>
<dbReference type="SUPFAM" id="SSF46785">
    <property type="entry name" value="Winged helix' DNA-binding domain"/>
    <property type="match status" value="1"/>
</dbReference>
<dbReference type="GO" id="GO:0003677">
    <property type="term" value="F:DNA binding"/>
    <property type="evidence" value="ECO:0007669"/>
    <property type="project" value="UniProtKB-KW"/>
</dbReference>
<dbReference type="Pfam" id="PF13545">
    <property type="entry name" value="HTH_Crp_2"/>
    <property type="match status" value="1"/>
</dbReference>
<evidence type="ECO:0000256" key="2">
    <source>
        <dbReference type="ARBA" id="ARBA00023125"/>
    </source>
</evidence>
<evidence type="ECO:0000259" key="4">
    <source>
        <dbReference type="PROSITE" id="PS50042"/>
    </source>
</evidence>
<dbReference type="InterPro" id="IPR012318">
    <property type="entry name" value="HTH_CRP"/>
</dbReference>
<dbReference type="SUPFAM" id="SSF51206">
    <property type="entry name" value="cAMP-binding domain-like"/>
    <property type="match status" value="1"/>
</dbReference>
<dbReference type="Proteomes" id="UP000178759">
    <property type="component" value="Unassembled WGS sequence"/>
</dbReference>
<protein>
    <recommendedName>
        <fullName evidence="8">HTH crp-type domain-containing protein</fullName>
    </recommendedName>
</protein>
<dbReference type="InterPro" id="IPR000595">
    <property type="entry name" value="cNMP-bd_dom"/>
</dbReference>
<gene>
    <name evidence="6" type="ORF">A3A79_02260</name>
</gene>
<feature type="domain" description="HTH crp-type" evidence="5">
    <location>
        <begin position="136"/>
        <end position="209"/>
    </location>
</feature>
<evidence type="ECO:0008006" key="8">
    <source>
        <dbReference type="Google" id="ProtNLM"/>
    </source>
</evidence>
<dbReference type="Gene3D" id="2.60.120.10">
    <property type="entry name" value="Jelly Rolls"/>
    <property type="match status" value="1"/>
</dbReference>
<name>A0A1F6AI88_9BACT</name>
<dbReference type="CDD" id="cd00038">
    <property type="entry name" value="CAP_ED"/>
    <property type="match status" value="1"/>
</dbReference>
<dbReference type="InterPro" id="IPR018490">
    <property type="entry name" value="cNMP-bd_dom_sf"/>
</dbReference>
<dbReference type="GO" id="GO:0005829">
    <property type="term" value="C:cytosol"/>
    <property type="evidence" value="ECO:0007669"/>
    <property type="project" value="TreeGrafter"/>
</dbReference>
<dbReference type="SMART" id="SM00100">
    <property type="entry name" value="cNMP"/>
    <property type="match status" value="1"/>
</dbReference>
<dbReference type="SMART" id="SM00419">
    <property type="entry name" value="HTH_CRP"/>
    <property type="match status" value="1"/>
</dbReference>
<dbReference type="AlphaFoldDB" id="A0A1F6AI88"/>
<keyword evidence="3" id="KW-0804">Transcription</keyword>
<dbReference type="PANTHER" id="PTHR24567">
    <property type="entry name" value="CRP FAMILY TRANSCRIPTIONAL REGULATORY PROTEIN"/>
    <property type="match status" value="1"/>
</dbReference>
<dbReference type="EMBL" id="MFJV01000001">
    <property type="protein sequence ID" value="OGG23997.1"/>
    <property type="molecule type" value="Genomic_DNA"/>
</dbReference>
<sequence>MVQNDVVLRKTERFFAPYTTLNYKKGETIIRAEDPPPGVYFLKKGSVRQYLVSPSGDTLMVHVFKPGSFFPLMWALNDIPNTFYFEALVDVEAHRAPKDKVVAFLKENADVLFYTLQRLLSGLHGIVTRIGHVILDDAYTKTALLLLYYSKNFGERANGGIVLHVPLVHREIAAWIGTTRETASLQMEALKKKGIIETRGRQLIITDVELLEKEIDRSPGVH</sequence>
<reference evidence="6 7" key="1">
    <citation type="journal article" date="2016" name="Nat. Commun.">
        <title>Thousands of microbial genomes shed light on interconnected biogeochemical processes in an aquifer system.</title>
        <authorList>
            <person name="Anantharaman K."/>
            <person name="Brown C.T."/>
            <person name="Hug L.A."/>
            <person name="Sharon I."/>
            <person name="Castelle C.J."/>
            <person name="Probst A.J."/>
            <person name="Thomas B.C."/>
            <person name="Singh A."/>
            <person name="Wilkins M.J."/>
            <person name="Karaoz U."/>
            <person name="Brodie E.L."/>
            <person name="Williams K.H."/>
            <person name="Hubbard S.S."/>
            <person name="Banfield J.F."/>
        </authorList>
    </citation>
    <scope>NUCLEOTIDE SEQUENCE [LARGE SCALE GENOMIC DNA]</scope>
</reference>